<dbReference type="EMBL" id="CAJVPM010011079">
    <property type="protein sequence ID" value="CAG8578346.1"/>
    <property type="molecule type" value="Genomic_DNA"/>
</dbReference>
<keyword evidence="2" id="KW-1185">Reference proteome</keyword>
<dbReference type="Proteomes" id="UP000789860">
    <property type="component" value="Unassembled WGS sequence"/>
</dbReference>
<evidence type="ECO:0000313" key="1">
    <source>
        <dbReference type="EMBL" id="CAG8578346.1"/>
    </source>
</evidence>
<reference evidence="1" key="1">
    <citation type="submission" date="2021-06" db="EMBL/GenBank/DDBJ databases">
        <authorList>
            <person name="Kallberg Y."/>
            <person name="Tangrot J."/>
            <person name="Rosling A."/>
        </authorList>
    </citation>
    <scope>NUCLEOTIDE SEQUENCE</scope>
    <source>
        <strain evidence="1">AU212A</strain>
    </source>
</reference>
<organism evidence="1 2">
    <name type="scientific">Scutellospora calospora</name>
    <dbReference type="NCBI Taxonomy" id="85575"/>
    <lineage>
        <taxon>Eukaryota</taxon>
        <taxon>Fungi</taxon>
        <taxon>Fungi incertae sedis</taxon>
        <taxon>Mucoromycota</taxon>
        <taxon>Glomeromycotina</taxon>
        <taxon>Glomeromycetes</taxon>
        <taxon>Diversisporales</taxon>
        <taxon>Gigasporaceae</taxon>
        <taxon>Scutellospora</taxon>
    </lineage>
</organism>
<gene>
    <name evidence="1" type="ORF">SCALOS_LOCUS6107</name>
</gene>
<feature type="non-terminal residue" evidence="1">
    <location>
        <position position="286"/>
    </location>
</feature>
<feature type="non-terminal residue" evidence="1">
    <location>
        <position position="1"/>
    </location>
</feature>
<evidence type="ECO:0000313" key="2">
    <source>
        <dbReference type="Proteomes" id="UP000789860"/>
    </source>
</evidence>
<comment type="caution">
    <text evidence="1">The sequence shown here is derived from an EMBL/GenBank/DDBJ whole genome shotgun (WGS) entry which is preliminary data.</text>
</comment>
<protein>
    <submittedName>
        <fullName evidence="1">11694_t:CDS:1</fullName>
    </submittedName>
</protein>
<accession>A0ACA9MEL4</accession>
<name>A0ACA9MEL4_9GLOM</name>
<proteinExistence type="predicted"/>
<sequence length="286" mass="32490">NEWKLKKILLDICMLPYLHTGEEINERLCSILAAFNITSKVFCTTTDRGSNIISVMQLLKENLVLKNNFHFRSCRCLAHILNFIVTASLLSIKSSIEKVHNFVNIISSLSSITQDFKELRQSISETYITMLTTIATVIRHNKNFHKFKLTLQEEANLHTAIQFLELFYETTNVLSGSTYTTLGISILLIDDIIDNILLYIHDSTTFIAAILDPQIKLELISNDMNIEANCSIFNSIFKTKYSNLILNSLPTNLEVPLNLIYTEQIAKDYLAVQSISVPSEQVFSKA</sequence>